<organism evidence="3 4">
    <name type="scientific">Candidatus Electrothrix aarhusensis</name>
    <dbReference type="NCBI Taxonomy" id="1859131"/>
    <lineage>
        <taxon>Bacteria</taxon>
        <taxon>Pseudomonadati</taxon>
        <taxon>Thermodesulfobacteriota</taxon>
        <taxon>Desulfobulbia</taxon>
        <taxon>Desulfobulbales</taxon>
        <taxon>Desulfobulbaceae</taxon>
        <taxon>Candidatus Electrothrix</taxon>
    </lineage>
</organism>
<feature type="signal peptide" evidence="2">
    <location>
        <begin position="1"/>
        <end position="25"/>
    </location>
</feature>
<keyword evidence="1" id="KW-0472">Membrane</keyword>
<dbReference type="Proteomes" id="UP000287853">
    <property type="component" value="Unassembled WGS sequence"/>
</dbReference>
<dbReference type="EMBL" id="MTKO01000129">
    <property type="protein sequence ID" value="RWX43151.1"/>
    <property type="molecule type" value="Genomic_DNA"/>
</dbReference>
<reference evidence="3 4" key="1">
    <citation type="submission" date="2017-01" db="EMBL/GenBank/DDBJ databases">
        <title>The cable genome- insights into the physiology and evolution of filamentous bacteria capable of sulfide oxidation via long distance electron transfer.</title>
        <authorList>
            <person name="Schreiber L."/>
            <person name="Bjerg J.T."/>
            <person name="Boggild A."/>
            <person name="Van De Vossenberg J."/>
            <person name="Meysman F."/>
            <person name="Nielsen L.P."/>
            <person name="Schramm A."/>
            <person name="Kjeldsen K.U."/>
        </authorList>
    </citation>
    <scope>NUCLEOTIDE SEQUENCE [LARGE SCALE GENOMIC DNA]</scope>
    <source>
        <strain evidence="3">MCF</strain>
    </source>
</reference>
<sequence>MNWFRFLVALLIAVLFSLSPLPAQAHKLNVFCWTGEQQIYGEAFFSGGRKAKNVPVHVQNAESLVALLTIQTDDKGTFQFTLPQQAVEQKLDLLITVETGDGHRGEWLLTADEYLPTASDPIQTAQPPVIKPAKESAAESVDREAVRAIVRQELNRELIPIKQHLAEGREKKAGPRDILGGIGCIMGLAALLAWFQSKKKKKTSTDG</sequence>
<accession>A0A3S4T4Y5</accession>
<feature type="transmembrane region" description="Helical" evidence="1">
    <location>
        <begin position="178"/>
        <end position="195"/>
    </location>
</feature>
<evidence type="ECO:0000313" key="4">
    <source>
        <dbReference type="Proteomes" id="UP000287853"/>
    </source>
</evidence>
<name>A0A3S4T4Y5_9BACT</name>
<keyword evidence="1" id="KW-1133">Transmembrane helix</keyword>
<feature type="chain" id="PRO_5018592500" evidence="2">
    <location>
        <begin position="26"/>
        <end position="207"/>
    </location>
</feature>
<gene>
    <name evidence="3" type="ORF">H206_00583</name>
</gene>
<keyword evidence="2" id="KW-0732">Signal</keyword>
<proteinExistence type="predicted"/>
<evidence type="ECO:0000256" key="1">
    <source>
        <dbReference type="SAM" id="Phobius"/>
    </source>
</evidence>
<dbReference type="AlphaFoldDB" id="A0A3S4T4Y5"/>
<protein>
    <submittedName>
        <fullName evidence="3">Nickel transport protein</fullName>
    </submittedName>
</protein>
<keyword evidence="4" id="KW-1185">Reference proteome</keyword>
<evidence type="ECO:0000313" key="3">
    <source>
        <dbReference type="EMBL" id="RWX43151.1"/>
    </source>
</evidence>
<evidence type="ECO:0000256" key="2">
    <source>
        <dbReference type="SAM" id="SignalP"/>
    </source>
</evidence>
<keyword evidence="1" id="KW-0812">Transmembrane</keyword>
<comment type="caution">
    <text evidence="3">The sequence shown here is derived from an EMBL/GenBank/DDBJ whole genome shotgun (WGS) entry which is preliminary data.</text>
</comment>